<name>A0A4Y7SSF4_COPMI</name>
<accession>A0A4Y7SSF4</accession>
<evidence type="ECO:0000313" key="3">
    <source>
        <dbReference type="EMBL" id="TEB24568.1"/>
    </source>
</evidence>
<dbReference type="AlphaFoldDB" id="A0A4Y7SSF4"/>
<proteinExistence type="predicted"/>
<feature type="region of interest" description="Disordered" evidence="1">
    <location>
        <begin position="302"/>
        <end position="340"/>
    </location>
</feature>
<gene>
    <name evidence="3" type="ORF">FA13DRAFT_1305875</name>
</gene>
<evidence type="ECO:0000256" key="1">
    <source>
        <dbReference type="SAM" id="MobiDB-lite"/>
    </source>
</evidence>
<dbReference type="Proteomes" id="UP000298030">
    <property type="component" value="Unassembled WGS sequence"/>
</dbReference>
<evidence type="ECO:0000259" key="2">
    <source>
        <dbReference type="Pfam" id="PF20149"/>
    </source>
</evidence>
<feature type="domain" description="DUF6532" evidence="2">
    <location>
        <begin position="96"/>
        <end position="257"/>
    </location>
</feature>
<dbReference type="InterPro" id="IPR045341">
    <property type="entry name" value="DUF6532"/>
</dbReference>
<dbReference type="EMBL" id="QPFP01000065">
    <property type="protein sequence ID" value="TEB24568.1"/>
    <property type="molecule type" value="Genomic_DNA"/>
</dbReference>
<feature type="compositionally biased region" description="Acidic residues" evidence="1">
    <location>
        <begin position="317"/>
        <end position="340"/>
    </location>
</feature>
<organism evidence="3 4">
    <name type="scientific">Coprinellus micaceus</name>
    <name type="common">Glistening ink-cap mushroom</name>
    <name type="synonym">Coprinus micaceus</name>
    <dbReference type="NCBI Taxonomy" id="71717"/>
    <lineage>
        <taxon>Eukaryota</taxon>
        <taxon>Fungi</taxon>
        <taxon>Dikarya</taxon>
        <taxon>Basidiomycota</taxon>
        <taxon>Agaricomycotina</taxon>
        <taxon>Agaricomycetes</taxon>
        <taxon>Agaricomycetidae</taxon>
        <taxon>Agaricales</taxon>
        <taxon>Agaricineae</taxon>
        <taxon>Psathyrellaceae</taxon>
        <taxon>Coprinellus</taxon>
    </lineage>
</organism>
<dbReference type="Pfam" id="PF20149">
    <property type="entry name" value="DUF6532"/>
    <property type="match status" value="1"/>
</dbReference>
<protein>
    <recommendedName>
        <fullName evidence="2">DUF6532 domain-containing protein</fullName>
    </recommendedName>
</protein>
<evidence type="ECO:0000313" key="4">
    <source>
        <dbReference type="Proteomes" id="UP000298030"/>
    </source>
</evidence>
<dbReference type="OrthoDB" id="3237371at2759"/>
<comment type="caution">
    <text evidence="3">The sequence shown here is derived from an EMBL/GenBank/DDBJ whole genome shotgun (WGS) entry which is preliminary data.</text>
</comment>
<sequence>MRDDTKVKEEVVVAVIPTESPGFLAPAVASDILAKKKSKLTLSDLPAAFLSRFKREVTPLLYEFLGCQQDPWYQCTAKDIVGLWKRVFSGAEGDAIEKETALARLVETLVDNRSAEWRNRFAKGAASYLEQSLFPDSLDDANTAENRAVLAKWLLQGQYNEHPFYFKVYEETDGEGGEGDVAVKKEGIFQSKIISTVLMASHLTFLQNIPGDKRSKQFPSGAAVLSILSVKRALTYYLTGKYVVPDRPMGDFSQSNWGDHKEWQGNREVMVKPTGNVLSLITQLDGKKKKIVKAAENALPAKRRKKVTPLASISADSGDESEGLPLLDDDNDDDISDDSD</sequence>
<keyword evidence="4" id="KW-1185">Reference proteome</keyword>
<reference evidence="3 4" key="1">
    <citation type="journal article" date="2019" name="Nat. Ecol. Evol.">
        <title>Megaphylogeny resolves global patterns of mushroom evolution.</title>
        <authorList>
            <person name="Varga T."/>
            <person name="Krizsan K."/>
            <person name="Foldi C."/>
            <person name="Dima B."/>
            <person name="Sanchez-Garcia M."/>
            <person name="Sanchez-Ramirez S."/>
            <person name="Szollosi G.J."/>
            <person name="Szarkandi J.G."/>
            <person name="Papp V."/>
            <person name="Albert L."/>
            <person name="Andreopoulos W."/>
            <person name="Angelini C."/>
            <person name="Antonin V."/>
            <person name="Barry K.W."/>
            <person name="Bougher N.L."/>
            <person name="Buchanan P."/>
            <person name="Buyck B."/>
            <person name="Bense V."/>
            <person name="Catcheside P."/>
            <person name="Chovatia M."/>
            <person name="Cooper J."/>
            <person name="Damon W."/>
            <person name="Desjardin D."/>
            <person name="Finy P."/>
            <person name="Geml J."/>
            <person name="Haridas S."/>
            <person name="Hughes K."/>
            <person name="Justo A."/>
            <person name="Karasinski D."/>
            <person name="Kautmanova I."/>
            <person name="Kiss B."/>
            <person name="Kocsube S."/>
            <person name="Kotiranta H."/>
            <person name="LaButti K.M."/>
            <person name="Lechner B.E."/>
            <person name="Liimatainen K."/>
            <person name="Lipzen A."/>
            <person name="Lukacs Z."/>
            <person name="Mihaltcheva S."/>
            <person name="Morgado L.N."/>
            <person name="Niskanen T."/>
            <person name="Noordeloos M.E."/>
            <person name="Ohm R.A."/>
            <person name="Ortiz-Santana B."/>
            <person name="Ovrebo C."/>
            <person name="Racz N."/>
            <person name="Riley R."/>
            <person name="Savchenko A."/>
            <person name="Shiryaev A."/>
            <person name="Soop K."/>
            <person name="Spirin V."/>
            <person name="Szebenyi C."/>
            <person name="Tomsovsky M."/>
            <person name="Tulloss R.E."/>
            <person name="Uehling J."/>
            <person name="Grigoriev I.V."/>
            <person name="Vagvolgyi C."/>
            <person name="Papp T."/>
            <person name="Martin F.M."/>
            <person name="Miettinen O."/>
            <person name="Hibbett D.S."/>
            <person name="Nagy L.G."/>
        </authorList>
    </citation>
    <scope>NUCLEOTIDE SEQUENCE [LARGE SCALE GENOMIC DNA]</scope>
    <source>
        <strain evidence="3 4">FP101781</strain>
    </source>
</reference>